<evidence type="ECO:0000313" key="1">
    <source>
        <dbReference type="EMBL" id="KAL1502806.1"/>
    </source>
</evidence>
<evidence type="ECO:0000313" key="2">
    <source>
        <dbReference type="Proteomes" id="UP001566132"/>
    </source>
</evidence>
<proteinExistence type="predicted"/>
<name>A0ABD1EZE5_HYPHA</name>
<gene>
    <name evidence="1" type="ORF">ABEB36_007899</name>
</gene>
<sequence length="94" mass="10678">MADEFILMIPRFDSCNQNLVNSLQVSFLAAASQSIRTPPTEALQNNTRNTAFVRKTDPKLISEGITIWGKNLLESRGFKRRNVRLFLRLAKNSP</sequence>
<dbReference type="EMBL" id="JBDJPC010000005">
    <property type="protein sequence ID" value="KAL1502806.1"/>
    <property type="molecule type" value="Genomic_DNA"/>
</dbReference>
<comment type="caution">
    <text evidence="1">The sequence shown here is derived from an EMBL/GenBank/DDBJ whole genome shotgun (WGS) entry which is preliminary data.</text>
</comment>
<protein>
    <submittedName>
        <fullName evidence="1">Uncharacterized protein</fullName>
    </submittedName>
</protein>
<dbReference type="AlphaFoldDB" id="A0ABD1EZE5"/>
<dbReference type="Proteomes" id="UP001566132">
    <property type="component" value="Unassembled WGS sequence"/>
</dbReference>
<accession>A0ABD1EZE5</accession>
<organism evidence="1 2">
    <name type="scientific">Hypothenemus hampei</name>
    <name type="common">Coffee berry borer</name>
    <dbReference type="NCBI Taxonomy" id="57062"/>
    <lineage>
        <taxon>Eukaryota</taxon>
        <taxon>Metazoa</taxon>
        <taxon>Ecdysozoa</taxon>
        <taxon>Arthropoda</taxon>
        <taxon>Hexapoda</taxon>
        <taxon>Insecta</taxon>
        <taxon>Pterygota</taxon>
        <taxon>Neoptera</taxon>
        <taxon>Endopterygota</taxon>
        <taxon>Coleoptera</taxon>
        <taxon>Polyphaga</taxon>
        <taxon>Cucujiformia</taxon>
        <taxon>Curculionidae</taxon>
        <taxon>Scolytinae</taxon>
        <taxon>Hypothenemus</taxon>
    </lineage>
</organism>
<reference evidence="1 2" key="1">
    <citation type="submission" date="2024-05" db="EMBL/GenBank/DDBJ databases">
        <title>Genetic variation in Jamaican populations of the coffee berry borer (Hypothenemus hampei).</title>
        <authorList>
            <person name="Errbii M."/>
            <person name="Myrie A."/>
        </authorList>
    </citation>
    <scope>NUCLEOTIDE SEQUENCE [LARGE SCALE GENOMIC DNA]</scope>
    <source>
        <strain evidence="1">JA-Hopewell-2020-01-JO</strain>
        <tissue evidence="1">Whole body</tissue>
    </source>
</reference>
<keyword evidence="2" id="KW-1185">Reference proteome</keyword>